<dbReference type="Proteomes" id="UP000518266">
    <property type="component" value="Unassembled WGS sequence"/>
</dbReference>
<evidence type="ECO:0000256" key="1">
    <source>
        <dbReference type="SAM" id="MobiDB-lite"/>
    </source>
</evidence>
<organism evidence="2 3">
    <name type="scientific">Dissostichus mawsoni</name>
    <name type="common">Antarctic cod</name>
    <dbReference type="NCBI Taxonomy" id="36200"/>
    <lineage>
        <taxon>Eukaryota</taxon>
        <taxon>Metazoa</taxon>
        <taxon>Chordata</taxon>
        <taxon>Craniata</taxon>
        <taxon>Vertebrata</taxon>
        <taxon>Euteleostomi</taxon>
        <taxon>Actinopterygii</taxon>
        <taxon>Neopterygii</taxon>
        <taxon>Teleostei</taxon>
        <taxon>Neoteleostei</taxon>
        <taxon>Acanthomorphata</taxon>
        <taxon>Eupercaria</taxon>
        <taxon>Perciformes</taxon>
        <taxon>Notothenioidei</taxon>
        <taxon>Nototheniidae</taxon>
        <taxon>Dissostichus</taxon>
    </lineage>
</organism>
<sequence>MAMDDADKDNDKRDTSKSSQLHRGTCPSTASGADPYPLLSHPADPQLDLRALVSLETDSGGEEGCEETIVYL</sequence>
<evidence type="ECO:0000313" key="3">
    <source>
        <dbReference type="Proteomes" id="UP000518266"/>
    </source>
</evidence>
<feature type="region of interest" description="Disordered" evidence="1">
    <location>
        <begin position="1"/>
        <end position="43"/>
    </location>
</feature>
<dbReference type="EMBL" id="JAAKFY010000012">
    <property type="protein sequence ID" value="KAF3849352.1"/>
    <property type="molecule type" value="Genomic_DNA"/>
</dbReference>
<proteinExistence type="predicted"/>
<keyword evidence="3" id="KW-1185">Reference proteome</keyword>
<dbReference type="AlphaFoldDB" id="A0A7J5YIQ0"/>
<protein>
    <submittedName>
        <fullName evidence="2">Uncharacterized protein</fullName>
    </submittedName>
</protein>
<name>A0A7J5YIQ0_DISMA</name>
<reference evidence="2 3" key="1">
    <citation type="submission" date="2020-03" db="EMBL/GenBank/DDBJ databases">
        <title>Dissostichus mawsoni Genome sequencing and assembly.</title>
        <authorList>
            <person name="Park H."/>
        </authorList>
    </citation>
    <scope>NUCLEOTIDE SEQUENCE [LARGE SCALE GENOMIC DNA]</scope>
    <source>
        <strain evidence="2">DM0001</strain>
        <tissue evidence="2">Muscle</tissue>
    </source>
</reference>
<comment type="caution">
    <text evidence="2">The sequence shown here is derived from an EMBL/GenBank/DDBJ whole genome shotgun (WGS) entry which is preliminary data.</text>
</comment>
<feature type="compositionally biased region" description="Polar residues" evidence="1">
    <location>
        <begin position="17"/>
        <end position="31"/>
    </location>
</feature>
<accession>A0A7J5YIQ0</accession>
<gene>
    <name evidence="2" type="ORF">F7725_015849</name>
</gene>
<evidence type="ECO:0000313" key="2">
    <source>
        <dbReference type="EMBL" id="KAF3849352.1"/>
    </source>
</evidence>